<dbReference type="EMBL" id="CP069106">
    <property type="protein sequence ID" value="QSS56360.1"/>
    <property type="molecule type" value="Genomic_DNA"/>
</dbReference>
<dbReference type="VEuPathDB" id="FungiDB:I7I53_04548"/>
<reference evidence="1" key="1">
    <citation type="submission" date="2021-01" db="EMBL/GenBank/DDBJ databases">
        <title>Chromosome-level genome assembly of a human fungal pathogen reveals clustering of transcriptionally co-regulated genes.</title>
        <authorList>
            <person name="Voorhies M."/>
            <person name="Cohen S."/>
            <person name="Shea T.P."/>
            <person name="Petrus S."/>
            <person name="Munoz J.F."/>
            <person name="Poplawski S."/>
            <person name="Goldman W.E."/>
            <person name="Michael T."/>
            <person name="Cuomo C.A."/>
            <person name="Sil A."/>
            <person name="Beyhan S."/>
        </authorList>
    </citation>
    <scope>NUCLEOTIDE SEQUENCE</scope>
    <source>
        <strain evidence="1">H88</strain>
    </source>
</reference>
<dbReference type="Proteomes" id="UP000663419">
    <property type="component" value="Chromosome 5"/>
</dbReference>
<organism evidence="1 2">
    <name type="scientific">Ajellomyces capsulatus (strain H88)</name>
    <name type="common">Darling's disease fungus</name>
    <name type="synonym">Histoplasma capsulatum</name>
    <dbReference type="NCBI Taxonomy" id="544711"/>
    <lineage>
        <taxon>Eukaryota</taxon>
        <taxon>Fungi</taxon>
        <taxon>Dikarya</taxon>
        <taxon>Ascomycota</taxon>
        <taxon>Pezizomycotina</taxon>
        <taxon>Eurotiomycetes</taxon>
        <taxon>Eurotiomycetidae</taxon>
        <taxon>Onygenales</taxon>
        <taxon>Ajellomycetaceae</taxon>
        <taxon>Histoplasma</taxon>
    </lineage>
</organism>
<name>A0A8A1LSS2_AJEC8</name>
<gene>
    <name evidence="1" type="ORF">I7I53_04548</name>
</gene>
<protein>
    <submittedName>
        <fullName evidence="1">Uncharacterized protein</fullName>
    </submittedName>
</protein>
<accession>A0A8A1LSS2</accession>
<evidence type="ECO:0000313" key="2">
    <source>
        <dbReference type="Proteomes" id="UP000663419"/>
    </source>
</evidence>
<evidence type="ECO:0000313" key="1">
    <source>
        <dbReference type="EMBL" id="QSS56360.1"/>
    </source>
</evidence>
<dbReference type="AlphaFoldDB" id="A0A8A1LSS2"/>
<proteinExistence type="predicted"/>
<sequence>MEGRRRGKEDWVISWNRYCQLDWKGKKVKMITCQAQIKKHVVTGESPALFYADFSFHGGGAAAARGKQQRHQRGEREW</sequence>